<comment type="subcellular location">
    <subcellularLocation>
        <location evidence="1">Cell membrane</location>
    </subcellularLocation>
</comment>
<dbReference type="Proteomes" id="UP001491310">
    <property type="component" value="Unassembled WGS sequence"/>
</dbReference>
<sequence>MVETPEWLMDTDHTTVSVIIPALNEEKQIEATVKCLLHLYPPAHEVIVVDGGSTDRTVQLARAAGAIVLQSGKGRAVQMNHGARRATGEILCFLHADSTPPRSIVVAMRRALADRRTVLGGFRTVIELHNRPLLFMTGHQFLKTYYLPLLLRPPSFIRGLRCLFGDQTLFCRASDLWRVGGFDGSLPIMEDADLCIRMHEAGPDASAPAVQDSDSMLTGAMRSSRQSPLDGVKHWAKRRGQVVMVNSPHAWTSGRRLQAWGNAHATAVHFILGMSWYLGATPQQMRNLYARLYTDVYR</sequence>
<feature type="domain" description="Glycosyltransferase 2-like" evidence="6">
    <location>
        <begin position="17"/>
        <end position="132"/>
    </location>
</feature>
<keyword evidence="5" id="KW-0472">Membrane</keyword>
<protein>
    <recommendedName>
        <fullName evidence="6">Glycosyltransferase 2-like domain-containing protein</fullName>
    </recommendedName>
</protein>
<proteinExistence type="predicted"/>
<evidence type="ECO:0000259" key="6">
    <source>
        <dbReference type="Pfam" id="PF00535"/>
    </source>
</evidence>
<dbReference type="InterPro" id="IPR026461">
    <property type="entry name" value="Trfase_2_rSAM/seldom_assoc"/>
</dbReference>
<gene>
    <name evidence="7" type="ORF">WJX75_000749</name>
</gene>
<dbReference type="Gene3D" id="3.90.550.10">
    <property type="entry name" value="Spore Coat Polysaccharide Biosynthesis Protein SpsA, Chain A"/>
    <property type="match status" value="1"/>
</dbReference>
<dbReference type="InterPro" id="IPR001173">
    <property type="entry name" value="Glyco_trans_2-like"/>
</dbReference>
<dbReference type="PANTHER" id="PTHR43646">
    <property type="entry name" value="GLYCOSYLTRANSFERASE"/>
    <property type="match status" value="1"/>
</dbReference>
<evidence type="ECO:0000256" key="2">
    <source>
        <dbReference type="ARBA" id="ARBA00022475"/>
    </source>
</evidence>
<organism evidence="7 8">
    <name type="scientific">Coccomyxa subellipsoidea</name>
    <dbReference type="NCBI Taxonomy" id="248742"/>
    <lineage>
        <taxon>Eukaryota</taxon>
        <taxon>Viridiplantae</taxon>
        <taxon>Chlorophyta</taxon>
        <taxon>core chlorophytes</taxon>
        <taxon>Trebouxiophyceae</taxon>
        <taxon>Trebouxiophyceae incertae sedis</taxon>
        <taxon>Coccomyxaceae</taxon>
        <taxon>Coccomyxa</taxon>
    </lineage>
</organism>
<evidence type="ECO:0000256" key="5">
    <source>
        <dbReference type="ARBA" id="ARBA00023136"/>
    </source>
</evidence>
<dbReference type="PANTHER" id="PTHR43646:SF2">
    <property type="entry name" value="GLYCOSYLTRANSFERASE 2-LIKE DOMAIN-CONTAINING PROTEIN"/>
    <property type="match status" value="1"/>
</dbReference>
<keyword evidence="3" id="KW-0328">Glycosyltransferase</keyword>
<keyword evidence="4" id="KW-0808">Transferase</keyword>
<evidence type="ECO:0000256" key="4">
    <source>
        <dbReference type="ARBA" id="ARBA00022679"/>
    </source>
</evidence>
<dbReference type="CDD" id="cd02522">
    <property type="entry name" value="GT_2_like_a"/>
    <property type="match status" value="1"/>
</dbReference>
<keyword evidence="8" id="KW-1185">Reference proteome</keyword>
<evidence type="ECO:0000313" key="7">
    <source>
        <dbReference type="EMBL" id="KAK9917082.1"/>
    </source>
</evidence>
<evidence type="ECO:0000256" key="3">
    <source>
        <dbReference type="ARBA" id="ARBA00022676"/>
    </source>
</evidence>
<keyword evidence="2" id="KW-1003">Cell membrane</keyword>
<evidence type="ECO:0000256" key="1">
    <source>
        <dbReference type="ARBA" id="ARBA00004236"/>
    </source>
</evidence>
<evidence type="ECO:0000313" key="8">
    <source>
        <dbReference type="Proteomes" id="UP001491310"/>
    </source>
</evidence>
<dbReference type="EMBL" id="JALJOT010000002">
    <property type="protein sequence ID" value="KAK9917082.1"/>
    <property type="molecule type" value="Genomic_DNA"/>
</dbReference>
<dbReference type="SUPFAM" id="SSF53448">
    <property type="entry name" value="Nucleotide-diphospho-sugar transferases"/>
    <property type="match status" value="1"/>
</dbReference>
<name>A0ABR2YZH8_9CHLO</name>
<reference evidence="7 8" key="1">
    <citation type="journal article" date="2024" name="Nat. Commun.">
        <title>Phylogenomics reveals the evolutionary origins of lichenization in chlorophyte algae.</title>
        <authorList>
            <person name="Puginier C."/>
            <person name="Libourel C."/>
            <person name="Otte J."/>
            <person name="Skaloud P."/>
            <person name="Haon M."/>
            <person name="Grisel S."/>
            <person name="Petersen M."/>
            <person name="Berrin J.G."/>
            <person name="Delaux P.M."/>
            <person name="Dal Grande F."/>
            <person name="Keller J."/>
        </authorList>
    </citation>
    <scope>NUCLEOTIDE SEQUENCE [LARGE SCALE GENOMIC DNA]</scope>
    <source>
        <strain evidence="7 8">SAG 216-7</strain>
    </source>
</reference>
<accession>A0ABR2YZH8</accession>
<dbReference type="InterPro" id="IPR029044">
    <property type="entry name" value="Nucleotide-diphossugar_trans"/>
</dbReference>
<dbReference type="Pfam" id="PF00535">
    <property type="entry name" value="Glycos_transf_2"/>
    <property type="match status" value="1"/>
</dbReference>
<comment type="caution">
    <text evidence="7">The sequence shown here is derived from an EMBL/GenBank/DDBJ whole genome shotgun (WGS) entry which is preliminary data.</text>
</comment>